<comment type="caution">
    <text evidence="1">The sequence shown here is derived from an EMBL/GenBank/DDBJ whole genome shotgun (WGS) entry which is preliminary data.</text>
</comment>
<proteinExistence type="predicted"/>
<dbReference type="AlphaFoldDB" id="A0A1D2MRW1"/>
<evidence type="ECO:0000313" key="2">
    <source>
        <dbReference type="Proteomes" id="UP000094527"/>
    </source>
</evidence>
<dbReference type="OrthoDB" id="10260961at2759"/>
<name>A0A1D2MRW1_ORCCI</name>
<gene>
    <name evidence="1" type="ORF">Ocin01_10832</name>
</gene>
<feature type="non-terminal residue" evidence="1">
    <location>
        <position position="1"/>
    </location>
</feature>
<reference evidence="1 2" key="1">
    <citation type="journal article" date="2016" name="Genome Biol. Evol.">
        <title>Gene Family Evolution Reflects Adaptation to Soil Environmental Stressors in the Genome of the Collembolan Orchesella cincta.</title>
        <authorList>
            <person name="Faddeeva-Vakhrusheva A."/>
            <person name="Derks M.F."/>
            <person name="Anvar S.Y."/>
            <person name="Agamennone V."/>
            <person name="Suring W."/>
            <person name="Smit S."/>
            <person name="van Straalen N.M."/>
            <person name="Roelofs D."/>
        </authorList>
    </citation>
    <scope>NUCLEOTIDE SEQUENCE [LARGE SCALE GENOMIC DNA]</scope>
    <source>
        <tissue evidence="1">Mixed pool</tissue>
    </source>
</reference>
<organism evidence="1 2">
    <name type="scientific">Orchesella cincta</name>
    <name type="common">Springtail</name>
    <name type="synonym">Podura cincta</name>
    <dbReference type="NCBI Taxonomy" id="48709"/>
    <lineage>
        <taxon>Eukaryota</taxon>
        <taxon>Metazoa</taxon>
        <taxon>Ecdysozoa</taxon>
        <taxon>Arthropoda</taxon>
        <taxon>Hexapoda</taxon>
        <taxon>Collembola</taxon>
        <taxon>Entomobryomorpha</taxon>
        <taxon>Entomobryoidea</taxon>
        <taxon>Orchesellidae</taxon>
        <taxon>Orchesellinae</taxon>
        <taxon>Orchesella</taxon>
    </lineage>
</organism>
<dbReference type="Proteomes" id="UP000094527">
    <property type="component" value="Unassembled WGS sequence"/>
</dbReference>
<accession>A0A1D2MRW1</accession>
<keyword evidence="2" id="KW-1185">Reference proteome</keyword>
<evidence type="ECO:0000313" key="1">
    <source>
        <dbReference type="EMBL" id="ODM95839.1"/>
    </source>
</evidence>
<sequence>DYLDAFEKLNHLDLRNNQDREIIHLALQYNLWDRLKDLNFEELDKSSKEKSRTTCCSFNQR</sequence>
<dbReference type="EMBL" id="LJIJ01000614">
    <property type="protein sequence ID" value="ODM95839.1"/>
    <property type="molecule type" value="Genomic_DNA"/>
</dbReference>
<protein>
    <submittedName>
        <fullName evidence="1">Nucleolar MIF4G domain-containing protein 1</fullName>
    </submittedName>
</protein>